<dbReference type="Proteomes" id="UP000228533">
    <property type="component" value="Unassembled WGS sequence"/>
</dbReference>
<protein>
    <submittedName>
        <fullName evidence="1">Uncharacterized protein</fullName>
    </submittedName>
</protein>
<dbReference type="AlphaFoldDB" id="A0A2M6WUP3"/>
<evidence type="ECO:0000313" key="1">
    <source>
        <dbReference type="EMBL" id="PIT96500.1"/>
    </source>
</evidence>
<gene>
    <name evidence="1" type="ORF">COT94_00010</name>
</gene>
<name>A0A2M6WUP3_9BACT</name>
<accession>A0A2M6WUP3</accession>
<evidence type="ECO:0000313" key="2">
    <source>
        <dbReference type="Proteomes" id="UP000228533"/>
    </source>
</evidence>
<proteinExistence type="predicted"/>
<dbReference type="EMBL" id="PFAM01000001">
    <property type="protein sequence ID" value="PIT96500.1"/>
    <property type="molecule type" value="Genomic_DNA"/>
</dbReference>
<reference evidence="2" key="1">
    <citation type="submission" date="2017-09" db="EMBL/GenBank/DDBJ databases">
        <title>Depth-based differentiation of microbial function through sediment-hosted aquifers and enrichment of novel symbionts in the deep terrestrial subsurface.</title>
        <authorList>
            <person name="Probst A.J."/>
            <person name="Ladd B."/>
            <person name="Jarett J.K."/>
            <person name="Geller-Mcgrath D.E."/>
            <person name="Sieber C.M.K."/>
            <person name="Emerson J.B."/>
            <person name="Anantharaman K."/>
            <person name="Thomas B.C."/>
            <person name="Malmstrom R."/>
            <person name="Stieglmeier M."/>
            <person name="Klingl A."/>
            <person name="Woyke T."/>
            <person name="Ryan C.M."/>
            <person name="Banfield J.F."/>
        </authorList>
    </citation>
    <scope>NUCLEOTIDE SEQUENCE [LARGE SCALE GENOMIC DNA]</scope>
</reference>
<organism evidence="1 2">
    <name type="scientific">Candidatus Falkowbacteria bacterium CG10_big_fil_rev_8_21_14_0_10_37_14</name>
    <dbReference type="NCBI Taxonomy" id="1974561"/>
    <lineage>
        <taxon>Bacteria</taxon>
        <taxon>Candidatus Falkowiibacteriota</taxon>
    </lineage>
</organism>
<comment type="caution">
    <text evidence="1">The sequence shown here is derived from an EMBL/GenBank/DDBJ whole genome shotgun (WGS) entry which is preliminary data.</text>
</comment>
<sequence>MSREFNPQYCIENREELRNLLSQAFIPKLGNPSQDDKAIKLWWTNFYKKYFGSSVDLSNVKIPDHQEGFDRVLIVAKDLKITQVLHVLKSHMKVWLYKNDLCDKDVPVNDRDSKKDSYAVRFRNRIEADEELKNRSVKDLKDDKISGITLLERLLMELAYFEETGKHLDIDNITLCSGSRYSNGHVPNVHWHDDELSVNLCFLGYSFDDLRSRAVVS</sequence>